<dbReference type="NCBIfam" id="NF041808">
    <property type="entry name" value="daptide_123"/>
    <property type="match status" value="1"/>
</dbReference>
<dbReference type="EMBL" id="CAKMMG010000010">
    <property type="protein sequence ID" value="CAH1220601.1"/>
    <property type="molecule type" value="Genomic_DNA"/>
</dbReference>
<organism evidence="2 3">
    <name type="scientific">Paenibacillus auburnensis</name>
    <dbReference type="NCBI Taxonomy" id="2905649"/>
    <lineage>
        <taxon>Bacteria</taxon>
        <taxon>Bacillati</taxon>
        <taxon>Bacillota</taxon>
        <taxon>Bacilli</taxon>
        <taxon>Bacillales</taxon>
        <taxon>Paenibacillaceae</taxon>
        <taxon>Paenibacillus</taxon>
    </lineage>
</organism>
<name>A0ABN8H1U0_9BACL</name>
<gene>
    <name evidence="2" type="ORF">PAECIP111892_04876</name>
</gene>
<proteinExistence type="predicted"/>
<dbReference type="Proteomes" id="UP000838324">
    <property type="component" value="Unassembled WGS sequence"/>
</dbReference>
<feature type="transmembrane region" description="Helical" evidence="1">
    <location>
        <begin position="24"/>
        <end position="44"/>
    </location>
</feature>
<evidence type="ECO:0000256" key="1">
    <source>
        <dbReference type="SAM" id="Phobius"/>
    </source>
</evidence>
<evidence type="ECO:0000313" key="3">
    <source>
        <dbReference type="Proteomes" id="UP000838324"/>
    </source>
</evidence>
<dbReference type="RefSeq" id="WP_167347633.1">
    <property type="nucleotide sequence ID" value="NZ_CAKMMG010000010.1"/>
</dbReference>
<reference evidence="2" key="1">
    <citation type="submission" date="2022-01" db="EMBL/GenBank/DDBJ databases">
        <authorList>
            <person name="Criscuolo A."/>
        </authorList>
    </citation>
    <scope>NUCLEOTIDE SEQUENCE</scope>
    <source>
        <strain evidence="2">CIP111892</strain>
    </source>
</reference>
<evidence type="ECO:0008006" key="4">
    <source>
        <dbReference type="Google" id="ProtNLM"/>
    </source>
</evidence>
<sequence length="45" mass="4460">MNNGLGLQMELLEDVAAPGSGRDFFEGVAVGVTIAGGVVAVIALT</sequence>
<keyword evidence="1" id="KW-0472">Membrane</keyword>
<comment type="caution">
    <text evidence="2">The sequence shown here is derived from an EMBL/GenBank/DDBJ whole genome shotgun (WGS) entry which is preliminary data.</text>
</comment>
<protein>
    <recommendedName>
        <fullName evidence="4">Class IIb bacteriocin, lactobin A/cerein 7B family</fullName>
    </recommendedName>
</protein>
<keyword evidence="3" id="KW-1185">Reference proteome</keyword>
<evidence type="ECO:0000313" key="2">
    <source>
        <dbReference type="EMBL" id="CAH1220601.1"/>
    </source>
</evidence>
<keyword evidence="1" id="KW-1133">Transmembrane helix</keyword>
<keyword evidence="1" id="KW-0812">Transmembrane</keyword>
<accession>A0ABN8H1U0</accession>